<keyword evidence="5" id="KW-0378">Hydrolase</keyword>
<evidence type="ECO:0000259" key="12">
    <source>
        <dbReference type="Pfam" id="PF02517"/>
    </source>
</evidence>
<feature type="domain" description="CAAX prenyl protease 2/Lysostaphin resistance protein A-like" evidence="12">
    <location>
        <begin position="141"/>
        <end position="247"/>
    </location>
</feature>
<evidence type="ECO:0000256" key="9">
    <source>
        <dbReference type="ARBA" id="ARBA00047280"/>
    </source>
</evidence>
<dbReference type="EMBL" id="KQ964466">
    <property type="protein sequence ID" value="KXN71818.1"/>
    <property type="molecule type" value="Genomic_DNA"/>
</dbReference>
<evidence type="ECO:0000256" key="1">
    <source>
        <dbReference type="ARBA" id="ARBA00004477"/>
    </source>
</evidence>
<evidence type="ECO:0000313" key="14">
    <source>
        <dbReference type="Proteomes" id="UP000070444"/>
    </source>
</evidence>
<keyword evidence="6" id="KW-0256">Endoplasmic reticulum</keyword>
<evidence type="ECO:0000256" key="11">
    <source>
        <dbReference type="SAM" id="Phobius"/>
    </source>
</evidence>
<proteinExistence type="inferred from homology"/>
<dbReference type="OrthoDB" id="271604at2759"/>
<keyword evidence="4 11" id="KW-0812">Transmembrane</keyword>
<evidence type="ECO:0000256" key="5">
    <source>
        <dbReference type="ARBA" id="ARBA00022801"/>
    </source>
</evidence>
<evidence type="ECO:0000256" key="2">
    <source>
        <dbReference type="ARBA" id="ARBA00006897"/>
    </source>
</evidence>
<dbReference type="EC" id="3.4.26.1" evidence="10"/>
<comment type="similarity">
    <text evidence="2">Belongs to the peptidase U48 family.</text>
</comment>
<gene>
    <name evidence="13" type="ORF">CONCODRAFT_16634</name>
</gene>
<accession>A0A137P9Y5</accession>
<evidence type="ECO:0000256" key="6">
    <source>
        <dbReference type="ARBA" id="ARBA00022824"/>
    </source>
</evidence>
<protein>
    <recommendedName>
        <fullName evidence="10">intramembrane prenyl-peptidase Rce1</fullName>
        <ecNumber evidence="10">3.4.26.1</ecNumber>
    </recommendedName>
</protein>
<reference evidence="13 14" key="1">
    <citation type="journal article" date="2015" name="Genome Biol. Evol.">
        <title>Phylogenomic analyses indicate that early fungi evolved digesting cell walls of algal ancestors of land plants.</title>
        <authorList>
            <person name="Chang Y."/>
            <person name="Wang S."/>
            <person name="Sekimoto S."/>
            <person name="Aerts A.L."/>
            <person name="Choi C."/>
            <person name="Clum A."/>
            <person name="LaButti K.M."/>
            <person name="Lindquist E.A."/>
            <person name="Yee Ngan C."/>
            <person name="Ohm R.A."/>
            <person name="Salamov A.A."/>
            <person name="Grigoriev I.V."/>
            <person name="Spatafora J.W."/>
            <person name="Berbee M.L."/>
        </authorList>
    </citation>
    <scope>NUCLEOTIDE SEQUENCE [LARGE SCALE GENOMIC DNA]</scope>
    <source>
        <strain evidence="13 14">NRRL 28638</strain>
    </source>
</reference>
<keyword evidence="14" id="KW-1185">Reference proteome</keyword>
<feature type="transmembrane region" description="Helical" evidence="11">
    <location>
        <begin position="14"/>
        <end position="34"/>
    </location>
</feature>
<dbReference type="GO" id="GO:0071586">
    <property type="term" value="P:CAAX-box protein processing"/>
    <property type="evidence" value="ECO:0007669"/>
    <property type="project" value="InterPro"/>
</dbReference>
<evidence type="ECO:0000256" key="7">
    <source>
        <dbReference type="ARBA" id="ARBA00022989"/>
    </source>
</evidence>
<dbReference type="InterPro" id="IPR039731">
    <property type="entry name" value="Rce1"/>
</dbReference>
<dbReference type="STRING" id="796925.A0A137P9Y5"/>
<feature type="transmembrane region" description="Helical" evidence="11">
    <location>
        <begin position="103"/>
        <end position="121"/>
    </location>
</feature>
<dbReference type="Proteomes" id="UP000070444">
    <property type="component" value="Unassembled WGS sequence"/>
</dbReference>
<feature type="transmembrane region" description="Helical" evidence="11">
    <location>
        <begin position="133"/>
        <end position="154"/>
    </location>
</feature>
<evidence type="ECO:0000313" key="13">
    <source>
        <dbReference type="EMBL" id="KXN71818.1"/>
    </source>
</evidence>
<feature type="transmembrane region" description="Helical" evidence="11">
    <location>
        <begin position="46"/>
        <end position="64"/>
    </location>
</feature>
<dbReference type="PANTHER" id="PTHR13046:SF0">
    <property type="entry name" value="CAAX PRENYL PROTEASE 2"/>
    <property type="match status" value="1"/>
</dbReference>
<dbReference type="GO" id="GO:0005789">
    <property type="term" value="C:endoplasmic reticulum membrane"/>
    <property type="evidence" value="ECO:0007669"/>
    <property type="project" value="UniProtKB-SubCell"/>
</dbReference>
<dbReference type="InterPro" id="IPR003675">
    <property type="entry name" value="Rce1/LyrA-like_dom"/>
</dbReference>
<keyword evidence="8 11" id="KW-0472">Membrane</keyword>
<sequence>MITSGVSALEANKFAIINSLLFVLTFYLIPKRYSILGRDNPKVIKFRLICTLLVGLTSIILGYYKALELGLFSRFESKWSSYKALFKLLGFQIPNLVYTLKPLYLTVIVYLGNLLELYFMNQLPFQAHFYWKFDFVNVILSWIGFRNYIWGPFIEELVFRSCNMLLFQFTNLSTFKKVSLTALYFGLAHVHHGFELYRKGEPINKILIITAFQFSFTSLFGSYCSFSLLKTKSVYGPILSHIFCNVMGLPTLPDETLSKSRRQLIISIQLISLPLFIISLIYL</sequence>
<comment type="catalytic activity">
    <reaction evidence="9">
        <text>Hydrolyzes the peptide bond -P2-(S-farnesyl or geranylgeranyl)C-P1'-P2'-P3'-COOH where P1' and P2' are amino acids with aliphatic sidechains and P3' is any C-terminal residue.</text>
        <dbReference type="EC" id="3.4.26.1"/>
    </reaction>
</comment>
<name>A0A137P9Y5_CONC2</name>
<evidence type="ECO:0000256" key="3">
    <source>
        <dbReference type="ARBA" id="ARBA00022670"/>
    </source>
</evidence>
<feature type="transmembrane region" description="Helical" evidence="11">
    <location>
        <begin position="206"/>
        <end position="228"/>
    </location>
</feature>
<comment type="subcellular location">
    <subcellularLocation>
        <location evidence="1">Endoplasmic reticulum membrane</location>
        <topology evidence="1">Multi-pass membrane protein</topology>
    </subcellularLocation>
</comment>
<dbReference type="OMA" id="HSFCNWC"/>
<dbReference type="GO" id="GO:0004222">
    <property type="term" value="F:metalloendopeptidase activity"/>
    <property type="evidence" value="ECO:0007669"/>
    <property type="project" value="InterPro"/>
</dbReference>
<dbReference type="AlphaFoldDB" id="A0A137P9Y5"/>
<dbReference type="Pfam" id="PF02517">
    <property type="entry name" value="Rce1-like"/>
    <property type="match status" value="1"/>
</dbReference>
<keyword evidence="3" id="KW-0645">Protease</keyword>
<keyword evidence="7 11" id="KW-1133">Transmembrane helix</keyword>
<organism evidence="13 14">
    <name type="scientific">Conidiobolus coronatus (strain ATCC 28846 / CBS 209.66 / NRRL 28638)</name>
    <name type="common">Delacroixia coronata</name>
    <dbReference type="NCBI Taxonomy" id="796925"/>
    <lineage>
        <taxon>Eukaryota</taxon>
        <taxon>Fungi</taxon>
        <taxon>Fungi incertae sedis</taxon>
        <taxon>Zoopagomycota</taxon>
        <taxon>Entomophthoromycotina</taxon>
        <taxon>Entomophthoromycetes</taxon>
        <taxon>Entomophthorales</taxon>
        <taxon>Ancylistaceae</taxon>
        <taxon>Conidiobolus</taxon>
    </lineage>
</organism>
<evidence type="ECO:0000256" key="4">
    <source>
        <dbReference type="ARBA" id="ARBA00022692"/>
    </source>
</evidence>
<dbReference type="PANTHER" id="PTHR13046">
    <property type="entry name" value="PROTEASE U48 CAAX PRENYL PROTEASE RCE1"/>
    <property type="match status" value="1"/>
</dbReference>
<evidence type="ECO:0000256" key="8">
    <source>
        <dbReference type="ARBA" id="ARBA00023136"/>
    </source>
</evidence>
<feature type="transmembrane region" description="Helical" evidence="11">
    <location>
        <begin position="264"/>
        <end position="282"/>
    </location>
</feature>
<evidence type="ECO:0000256" key="10">
    <source>
        <dbReference type="ARBA" id="ARBA00049729"/>
    </source>
</evidence>